<organism evidence="2">
    <name type="scientific">Ignisphaera aggregans</name>
    <dbReference type="NCBI Taxonomy" id="334771"/>
    <lineage>
        <taxon>Archaea</taxon>
        <taxon>Thermoproteota</taxon>
        <taxon>Thermoprotei</taxon>
        <taxon>Desulfurococcales</taxon>
        <taxon>Desulfurococcaceae</taxon>
        <taxon>Ignisphaera</taxon>
    </lineage>
</organism>
<sequence>MVKDLKIYRNSDVLKIVGFIPPGHRHMRLVIVLEDQVIVLQEATVAAIARAYIDIVSHPTRKAVEYTQVKLDKDARKSGYAEYQLIEDDKSEDQIIYEWCRDLNYCK</sequence>
<dbReference type="EMBL" id="DRZI01000059">
    <property type="protein sequence ID" value="HHP81346.1"/>
    <property type="molecule type" value="Genomic_DNA"/>
</dbReference>
<comment type="caution">
    <text evidence="2">The sequence shown here is derived from an EMBL/GenBank/DDBJ whole genome shotgun (WGS) entry which is preliminary data.</text>
</comment>
<name>A0A7C5Z0N5_9CREN</name>
<evidence type="ECO:0000313" key="1">
    <source>
        <dbReference type="EMBL" id="HHP81346.1"/>
    </source>
</evidence>
<proteinExistence type="predicted"/>
<reference evidence="2" key="1">
    <citation type="journal article" date="2020" name="mSystems">
        <title>Genome- and Community-Level Interaction Insights into Carbon Utilization and Element Cycling Functions of Hydrothermarchaeota in Hydrothermal Sediment.</title>
        <authorList>
            <person name="Zhou Z."/>
            <person name="Liu Y."/>
            <person name="Xu W."/>
            <person name="Pan J."/>
            <person name="Luo Z.H."/>
            <person name="Li M."/>
        </authorList>
    </citation>
    <scope>NUCLEOTIDE SEQUENCE [LARGE SCALE GENOMIC DNA]</scope>
    <source>
        <strain evidence="2">SpSt-1</strain>
        <strain evidence="1">SpSt-1121</strain>
    </source>
</reference>
<dbReference type="EMBL" id="DRUB01000105">
    <property type="protein sequence ID" value="HHR96279.1"/>
    <property type="molecule type" value="Genomic_DNA"/>
</dbReference>
<dbReference type="AlphaFoldDB" id="A0A7C5Z0N5"/>
<protein>
    <submittedName>
        <fullName evidence="2">Uncharacterized protein</fullName>
    </submittedName>
</protein>
<evidence type="ECO:0000313" key="2">
    <source>
        <dbReference type="EMBL" id="HHR96279.1"/>
    </source>
</evidence>
<accession>A0A7C5Z0N5</accession>
<gene>
    <name evidence="2" type="ORF">ENL47_05595</name>
    <name evidence="1" type="ORF">ENM84_01630</name>
</gene>